<dbReference type="InterPro" id="IPR036412">
    <property type="entry name" value="HAD-like_sf"/>
</dbReference>
<dbReference type="InterPro" id="IPR011948">
    <property type="entry name" value="Dullard_phosphatase"/>
</dbReference>
<dbReference type="CDD" id="cd07521">
    <property type="entry name" value="HAD_FCP1-like"/>
    <property type="match status" value="1"/>
</dbReference>
<dbReference type="PROSITE" id="PS50969">
    <property type="entry name" value="FCP1"/>
    <property type="match status" value="1"/>
</dbReference>
<dbReference type="Gene3D" id="3.40.50.1000">
    <property type="entry name" value="HAD superfamily/HAD-like"/>
    <property type="match status" value="1"/>
</dbReference>
<dbReference type="SUPFAM" id="SSF56784">
    <property type="entry name" value="HAD-like"/>
    <property type="match status" value="1"/>
</dbReference>
<gene>
    <name evidence="3" type="ORF">PsYK624_010800</name>
</gene>
<accession>A0A9P3L8H1</accession>
<dbReference type="OrthoDB" id="277011at2759"/>
<evidence type="ECO:0000259" key="2">
    <source>
        <dbReference type="PROSITE" id="PS50969"/>
    </source>
</evidence>
<dbReference type="GO" id="GO:0016791">
    <property type="term" value="F:phosphatase activity"/>
    <property type="evidence" value="ECO:0007669"/>
    <property type="project" value="InterPro"/>
</dbReference>
<feature type="region of interest" description="Disordered" evidence="1">
    <location>
        <begin position="162"/>
        <end position="197"/>
    </location>
</feature>
<dbReference type="Proteomes" id="UP000703269">
    <property type="component" value="Unassembled WGS sequence"/>
</dbReference>
<keyword evidence="4" id="KW-1185">Reference proteome</keyword>
<dbReference type="InterPro" id="IPR004274">
    <property type="entry name" value="FCP1_dom"/>
</dbReference>
<comment type="caution">
    <text evidence="3">The sequence shown here is derived from an EMBL/GenBank/DDBJ whole genome shotgun (WGS) entry which is preliminary data.</text>
</comment>
<dbReference type="SMART" id="SM00577">
    <property type="entry name" value="CPDc"/>
    <property type="match status" value="1"/>
</dbReference>
<dbReference type="AlphaFoldDB" id="A0A9P3L8H1"/>
<sequence>MNSLAYLSRQFDVLASPRTPPSTPTLETSPLLVTQDAASLKRVRTWSTKSLASAGAVDSASYSPWSLKRSYSSPDVQPGEPSSSAVPPPTPKCTSAPTPAVPRPSSRRPSLSSTEKALRPKLRSEGLFHRICFVHVLFALWHYLCGVWRSIRGQFGVVAEHEATAEDASDDEGKETEDETKDEKPMTIQVEQPPPIPPPILPEVLTLPLLHRSSTDTLVDVKSPLLDSSPSLATHLASLAVVARTAESSRTSTPPPGGRKAALHLLPKTLVLDLDETLIHSTSRPMYSNSMGSNVLGSFGIGHRNKSSGHTVEVTLGGRSTLYHVYKRPFVDYFLRKVSAWYTLVIFTASMQEYADPVIDWLDAGRGILGRRFFRESCTQLPNGSYTKDLSIIEQDLSRVCLVDNSPICYSINEANGIPIEGWTNDPHDEALLDLLPVLDSLRFTNDVRRVLGIRGFSS</sequence>
<organism evidence="3 4">
    <name type="scientific">Phanerochaete sordida</name>
    <dbReference type="NCBI Taxonomy" id="48140"/>
    <lineage>
        <taxon>Eukaryota</taxon>
        <taxon>Fungi</taxon>
        <taxon>Dikarya</taxon>
        <taxon>Basidiomycota</taxon>
        <taxon>Agaricomycotina</taxon>
        <taxon>Agaricomycetes</taxon>
        <taxon>Polyporales</taxon>
        <taxon>Phanerochaetaceae</taxon>
        <taxon>Phanerochaete</taxon>
    </lineage>
</organism>
<feature type="compositionally biased region" description="Acidic residues" evidence="1">
    <location>
        <begin position="165"/>
        <end position="180"/>
    </location>
</feature>
<dbReference type="EMBL" id="BPQB01000001">
    <property type="protein sequence ID" value="GJE85003.1"/>
    <property type="molecule type" value="Genomic_DNA"/>
</dbReference>
<evidence type="ECO:0000313" key="4">
    <source>
        <dbReference type="Proteomes" id="UP000703269"/>
    </source>
</evidence>
<reference evidence="3 4" key="1">
    <citation type="submission" date="2021-08" db="EMBL/GenBank/DDBJ databases">
        <title>Draft Genome Sequence of Phanerochaete sordida strain YK-624.</title>
        <authorList>
            <person name="Mori T."/>
            <person name="Dohra H."/>
            <person name="Suzuki T."/>
            <person name="Kawagishi H."/>
            <person name="Hirai H."/>
        </authorList>
    </citation>
    <scope>NUCLEOTIDE SEQUENCE [LARGE SCALE GENOMIC DNA]</scope>
    <source>
        <strain evidence="3 4">YK-624</strain>
    </source>
</reference>
<dbReference type="InterPro" id="IPR023214">
    <property type="entry name" value="HAD_sf"/>
</dbReference>
<feature type="compositionally biased region" description="Polar residues" evidence="1">
    <location>
        <begin position="71"/>
        <end position="85"/>
    </location>
</feature>
<dbReference type="Pfam" id="PF03031">
    <property type="entry name" value="NIF"/>
    <property type="match status" value="1"/>
</dbReference>
<dbReference type="FunFam" id="3.40.50.1000:FF:000270">
    <property type="entry name" value="Nuclear envelope-endoplasmic reticulum network protein"/>
    <property type="match status" value="1"/>
</dbReference>
<name>A0A9P3L8H1_9APHY</name>
<protein>
    <submittedName>
        <fullName evidence="3">Dullard-like phosphatase domain-containing protein</fullName>
    </submittedName>
</protein>
<evidence type="ECO:0000313" key="3">
    <source>
        <dbReference type="EMBL" id="GJE85003.1"/>
    </source>
</evidence>
<feature type="region of interest" description="Disordered" evidence="1">
    <location>
        <begin position="71"/>
        <end position="119"/>
    </location>
</feature>
<feature type="compositionally biased region" description="Low complexity" evidence="1">
    <location>
        <begin position="94"/>
        <end position="114"/>
    </location>
</feature>
<dbReference type="PANTHER" id="PTHR12210">
    <property type="entry name" value="DULLARD PROTEIN PHOSPHATASE"/>
    <property type="match status" value="1"/>
</dbReference>
<evidence type="ECO:0000256" key="1">
    <source>
        <dbReference type="SAM" id="MobiDB-lite"/>
    </source>
</evidence>
<proteinExistence type="predicted"/>
<dbReference type="InterPro" id="IPR050365">
    <property type="entry name" value="TIM50"/>
</dbReference>
<feature type="domain" description="FCP1 homology" evidence="2">
    <location>
        <begin position="263"/>
        <end position="442"/>
    </location>
</feature>
<dbReference type="NCBIfam" id="TIGR02251">
    <property type="entry name" value="HIF-SF_euk"/>
    <property type="match status" value="1"/>
</dbReference>